<evidence type="ECO:0000313" key="5">
    <source>
        <dbReference type="EMBL" id="GAK68740.1"/>
    </source>
</evidence>
<evidence type="ECO:0000256" key="3">
    <source>
        <dbReference type="PIRSR" id="PIRSR039026-2"/>
    </source>
</evidence>
<gene>
    <name evidence="5" type="ORF">RRU01S_02_00680</name>
</gene>
<feature type="binding site" evidence="3">
    <location>
        <position position="243"/>
    </location>
    <ligand>
        <name>substrate</name>
    </ligand>
</feature>
<feature type="binding site" evidence="3">
    <location>
        <position position="217"/>
    </location>
    <ligand>
        <name>substrate</name>
    </ligand>
</feature>
<name>A0A081CPZ4_9HYPH</name>
<dbReference type="CDD" id="cd13682">
    <property type="entry name" value="PBP2_TRAP_alpha-ketoacid"/>
    <property type="match status" value="1"/>
</dbReference>
<dbReference type="GO" id="GO:0046872">
    <property type="term" value="F:metal ion binding"/>
    <property type="evidence" value="ECO:0007669"/>
    <property type="project" value="UniProtKB-KW"/>
</dbReference>
<dbReference type="GO" id="GO:0015849">
    <property type="term" value="P:organic acid transport"/>
    <property type="evidence" value="ECO:0007669"/>
    <property type="project" value="InterPro"/>
</dbReference>
<dbReference type="InterPro" id="IPR038404">
    <property type="entry name" value="TRAP_DctP_sf"/>
</dbReference>
<dbReference type="OrthoDB" id="9780733at2"/>
<dbReference type="InterPro" id="IPR026289">
    <property type="entry name" value="SBP_TakP-like"/>
</dbReference>
<dbReference type="EMBL" id="BBJU01000002">
    <property type="protein sequence ID" value="GAK68740.1"/>
    <property type="molecule type" value="Genomic_DNA"/>
</dbReference>
<evidence type="ECO:0000256" key="4">
    <source>
        <dbReference type="SAM" id="SignalP"/>
    </source>
</evidence>
<proteinExistence type="predicted"/>
<dbReference type="Pfam" id="PF03480">
    <property type="entry name" value="DctP"/>
    <property type="match status" value="1"/>
</dbReference>
<feature type="binding site" evidence="2">
    <location>
        <position position="180"/>
    </location>
    <ligand>
        <name>substrate</name>
    </ligand>
</feature>
<dbReference type="InterPro" id="IPR006311">
    <property type="entry name" value="TAT_signal"/>
</dbReference>
<dbReference type="AlphaFoldDB" id="A0A081CPZ4"/>
<dbReference type="PANTHER" id="PTHR33376:SF5">
    <property type="entry name" value="EXTRACYTOPLASMIC SOLUTE RECEPTOR PROTEIN"/>
    <property type="match status" value="1"/>
</dbReference>
<comment type="caution">
    <text evidence="5">The sequence shown here is derived from an EMBL/GenBank/DDBJ whole genome shotgun (WGS) entry which is preliminary data.</text>
</comment>
<dbReference type="PIRSF" id="PIRSF039026">
    <property type="entry name" value="SiaP"/>
    <property type="match status" value="1"/>
</dbReference>
<reference evidence="5 6" key="1">
    <citation type="submission" date="2014-08" db="EMBL/GenBank/DDBJ databases">
        <title>Whole genome shotgun sequence of Rhizobium rubi NBRC 13261.</title>
        <authorList>
            <person name="Katano-Makiyama Y."/>
            <person name="Hosoyama A."/>
            <person name="Hashimoto M."/>
            <person name="Hosoyama Y."/>
            <person name="Noguchi M."/>
            <person name="Tsuchikane K."/>
            <person name="Uohara A."/>
            <person name="Ohji S."/>
            <person name="Ichikawa N."/>
            <person name="Kimura A."/>
            <person name="Yamazoe A."/>
            <person name="Fujita N."/>
        </authorList>
    </citation>
    <scope>NUCLEOTIDE SEQUENCE [LARGE SCALE GENOMIC DNA]</scope>
    <source>
        <strain evidence="5 6">NBRC 13261</strain>
    </source>
</reference>
<dbReference type="GO" id="GO:0031317">
    <property type="term" value="C:tripartite ATP-independent periplasmic transporter complex"/>
    <property type="evidence" value="ECO:0007669"/>
    <property type="project" value="InterPro"/>
</dbReference>
<dbReference type="Gene3D" id="3.40.190.170">
    <property type="entry name" value="Bacterial extracellular solute-binding protein, family 7"/>
    <property type="match status" value="1"/>
</dbReference>
<feature type="signal peptide" evidence="4">
    <location>
        <begin position="1"/>
        <end position="24"/>
    </location>
</feature>
<dbReference type="GO" id="GO:0043177">
    <property type="term" value="F:organic acid binding"/>
    <property type="evidence" value="ECO:0007669"/>
    <property type="project" value="InterPro"/>
</dbReference>
<evidence type="ECO:0000313" key="6">
    <source>
        <dbReference type="Proteomes" id="UP000028701"/>
    </source>
</evidence>
<keyword evidence="1 4" id="KW-0732">Signal</keyword>
<dbReference type="GO" id="GO:0055085">
    <property type="term" value="P:transmembrane transport"/>
    <property type="evidence" value="ECO:0007669"/>
    <property type="project" value="InterPro"/>
</dbReference>
<evidence type="ECO:0008006" key="7">
    <source>
        <dbReference type="Google" id="ProtNLM"/>
    </source>
</evidence>
<evidence type="ECO:0000256" key="2">
    <source>
        <dbReference type="PIRSR" id="PIRSR039026-1"/>
    </source>
</evidence>
<dbReference type="PROSITE" id="PS51318">
    <property type="entry name" value="TAT"/>
    <property type="match status" value="1"/>
</dbReference>
<dbReference type="RefSeq" id="WP_045228346.1">
    <property type="nucleotide sequence ID" value="NZ_BBJU01000002.1"/>
</dbReference>
<evidence type="ECO:0000256" key="1">
    <source>
        <dbReference type="ARBA" id="ARBA00022729"/>
    </source>
</evidence>
<dbReference type="NCBIfam" id="NF037995">
    <property type="entry name" value="TRAP_S1"/>
    <property type="match status" value="1"/>
</dbReference>
<sequence>MDRRSFIKKGAVSGAGAAAATVLAAPAIAQQNSKITWRLTSSFPKSLDTIFGGAQDVANHVSAATDGNFNIQIFAAGEIVPGLQAADAVSSGTVEMCHTCSYYYVGKDPTFAIGTAIPFGLNARLTNSWFYEGNGNTLLNEFYAKHNLYGMISGNTGVQMGGWFRKEINTVEDFKGVKMRIAGLAGKVVEKLGVVPQQIAGGDIYPALEKGTIDAAEWVGPYDDHKLGFQKVAKYYYYPAFWEGGPVIHSFVNLDKWNSLPKQYQAVLQDACSFANTNMMAKYDAKNPTAIKQIVAEGATLRPFSQDILDACYKAALEVYAEISAVNPDFKKVYEDQVAFKREGYLWMQLAEYTFDTFMMIQQRNGKL</sequence>
<dbReference type="InterPro" id="IPR041722">
    <property type="entry name" value="TakP/all3028"/>
</dbReference>
<dbReference type="InterPro" id="IPR018389">
    <property type="entry name" value="DctP_fam"/>
</dbReference>
<protein>
    <recommendedName>
        <fullName evidence="7">ABC transporter substrate-binding protein</fullName>
    </recommendedName>
</protein>
<keyword evidence="3" id="KW-0479">Metal-binding</keyword>
<dbReference type="Gene3D" id="3.40.190.10">
    <property type="entry name" value="Periplasmic binding protein-like II"/>
    <property type="match status" value="1"/>
</dbReference>
<feature type="chain" id="PRO_5001755938" description="ABC transporter substrate-binding protein" evidence="4">
    <location>
        <begin position="25"/>
        <end position="368"/>
    </location>
</feature>
<accession>A0A081CPZ4</accession>
<dbReference type="eggNOG" id="COG4663">
    <property type="taxonomic scope" value="Bacteria"/>
</dbReference>
<dbReference type="Proteomes" id="UP000028701">
    <property type="component" value="Unassembled WGS sequence"/>
</dbReference>
<organism evidence="5 6">
    <name type="scientific">Agrobacterium rubi TR3 = NBRC 13261</name>
    <dbReference type="NCBI Taxonomy" id="1368415"/>
    <lineage>
        <taxon>Bacteria</taxon>
        <taxon>Pseudomonadati</taxon>
        <taxon>Pseudomonadota</taxon>
        <taxon>Alphaproteobacteria</taxon>
        <taxon>Hyphomicrobiales</taxon>
        <taxon>Rhizobiaceae</taxon>
        <taxon>Rhizobium/Agrobacterium group</taxon>
        <taxon>Agrobacterium</taxon>
    </lineage>
</organism>
<feature type="binding site" evidence="2">
    <location>
        <position position="159"/>
    </location>
    <ligand>
        <name>substrate</name>
    </ligand>
</feature>
<dbReference type="PANTHER" id="PTHR33376">
    <property type="match status" value="1"/>
</dbReference>
<feature type="binding site" evidence="3">
    <location>
        <position position="218"/>
    </location>
    <ligand>
        <name>Na(+)</name>
        <dbReference type="ChEBI" id="CHEBI:29101"/>
    </ligand>
</feature>